<comment type="similarity">
    <text evidence="1">Belongs to the Gfo/Idh/MocA family.</text>
</comment>
<dbReference type="PANTHER" id="PTHR22604">
    <property type="entry name" value="OXIDOREDUCTASES"/>
    <property type="match status" value="1"/>
</dbReference>
<organism evidence="5 6">
    <name type="scientific">Petrocella atlantisensis</name>
    <dbReference type="NCBI Taxonomy" id="2173034"/>
    <lineage>
        <taxon>Bacteria</taxon>
        <taxon>Bacillati</taxon>
        <taxon>Bacillota</taxon>
        <taxon>Clostridia</taxon>
        <taxon>Lachnospirales</taxon>
        <taxon>Vallitaleaceae</taxon>
        <taxon>Petrocella</taxon>
    </lineage>
</organism>
<evidence type="ECO:0000259" key="4">
    <source>
        <dbReference type="Pfam" id="PF22725"/>
    </source>
</evidence>
<dbReference type="EMBL" id="LR130778">
    <property type="protein sequence ID" value="VDN47018.1"/>
    <property type="molecule type" value="Genomic_DNA"/>
</dbReference>
<dbReference type="Proteomes" id="UP000279029">
    <property type="component" value="Chromosome"/>
</dbReference>
<dbReference type="InterPro" id="IPR055170">
    <property type="entry name" value="GFO_IDH_MocA-like_dom"/>
</dbReference>
<keyword evidence="2" id="KW-0560">Oxidoreductase</keyword>
<gene>
    <name evidence="5" type="ORF">PATL70BA_1143</name>
</gene>
<dbReference type="AlphaFoldDB" id="A0A3P7PDN5"/>
<dbReference type="Pfam" id="PF22725">
    <property type="entry name" value="GFO_IDH_MocA_C3"/>
    <property type="match status" value="1"/>
</dbReference>
<evidence type="ECO:0000313" key="5">
    <source>
        <dbReference type="EMBL" id="VDN47018.1"/>
    </source>
</evidence>
<dbReference type="KEGG" id="cbar:PATL70BA_1143"/>
<dbReference type="Pfam" id="PF01408">
    <property type="entry name" value="GFO_IDH_MocA"/>
    <property type="match status" value="1"/>
</dbReference>
<dbReference type="InterPro" id="IPR036291">
    <property type="entry name" value="NAD(P)-bd_dom_sf"/>
</dbReference>
<evidence type="ECO:0000256" key="1">
    <source>
        <dbReference type="ARBA" id="ARBA00010928"/>
    </source>
</evidence>
<proteinExistence type="inferred from homology"/>
<dbReference type="SUPFAM" id="SSF55347">
    <property type="entry name" value="Glyceraldehyde-3-phosphate dehydrogenase-like, C-terminal domain"/>
    <property type="match status" value="1"/>
</dbReference>
<dbReference type="RefSeq" id="WP_197715790.1">
    <property type="nucleotide sequence ID" value="NZ_LR130778.1"/>
</dbReference>
<evidence type="ECO:0000313" key="6">
    <source>
        <dbReference type="Proteomes" id="UP000279029"/>
    </source>
</evidence>
<feature type="domain" description="Gfo/Idh/MocA-like oxidoreductase N-terminal" evidence="3">
    <location>
        <begin position="4"/>
        <end position="123"/>
    </location>
</feature>
<dbReference type="GO" id="GO:0000166">
    <property type="term" value="F:nucleotide binding"/>
    <property type="evidence" value="ECO:0007669"/>
    <property type="project" value="InterPro"/>
</dbReference>
<dbReference type="SUPFAM" id="SSF51735">
    <property type="entry name" value="NAD(P)-binding Rossmann-fold domains"/>
    <property type="match status" value="1"/>
</dbReference>
<accession>A0A3P7PDN5</accession>
<feature type="domain" description="GFO/IDH/MocA-like oxidoreductase" evidence="4">
    <location>
        <begin position="132"/>
        <end position="248"/>
    </location>
</feature>
<dbReference type="GO" id="GO:0016491">
    <property type="term" value="F:oxidoreductase activity"/>
    <property type="evidence" value="ECO:0007669"/>
    <property type="project" value="UniProtKB-KW"/>
</dbReference>
<dbReference type="Gene3D" id="3.30.360.10">
    <property type="entry name" value="Dihydrodipicolinate Reductase, domain 2"/>
    <property type="match status" value="1"/>
</dbReference>
<protein>
    <submittedName>
        <fullName evidence="5">Gfo/Idh/MocA family oxidoreductase</fullName>
    </submittedName>
</protein>
<dbReference type="Gene3D" id="3.40.50.720">
    <property type="entry name" value="NAD(P)-binding Rossmann-like Domain"/>
    <property type="match status" value="1"/>
</dbReference>
<evidence type="ECO:0000259" key="3">
    <source>
        <dbReference type="Pfam" id="PF01408"/>
    </source>
</evidence>
<sequence length="328" mass="36775">MRKIKLGVIGVSGHLLTRIMLPLTTSSTVEIIALASRNLEKSKEAAANWQIPKAYGSYEALLNDPEIEAVYIPLPNHMHLEWVKKSILAGKHVICEKPLTMNAQQTKEIMDLAEEKGIKVMEAFMYRFHPKWQMVSELIKVKGIGEINAIHTIFTYKNDDPNNIRNNKEYGGGALMDIGCYAISTARFIMNTEPSRVLGMLHYSDLFGTDVLTSGIMDFGKARALFTVSTSMHPAQEVKIYGTGGSIEVLIPFNDHYDVKGQIKVINGLGERIVTFEPTNQYDALFSAFAKAIREDIPVPLSLKDSFMNMRIIDQLFESGRTGQWETI</sequence>
<keyword evidence="6" id="KW-1185">Reference proteome</keyword>
<dbReference type="InterPro" id="IPR000683">
    <property type="entry name" value="Gfo/Idh/MocA-like_OxRdtase_N"/>
</dbReference>
<reference evidence="5 6" key="1">
    <citation type="submission" date="2018-09" db="EMBL/GenBank/DDBJ databases">
        <authorList>
            <person name="Postec A."/>
        </authorList>
    </citation>
    <scope>NUCLEOTIDE SEQUENCE [LARGE SCALE GENOMIC DNA]</scope>
    <source>
        <strain evidence="5">70B-A</strain>
    </source>
</reference>
<dbReference type="PANTHER" id="PTHR22604:SF105">
    <property type="entry name" value="TRANS-1,2-DIHYDROBENZENE-1,2-DIOL DEHYDROGENASE"/>
    <property type="match status" value="1"/>
</dbReference>
<name>A0A3P7PDN5_9FIRM</name>
<evidence type="ECO:0000256" key="2">
    <source>
        <dbReference type="ARBA" id="ARBA00023002"/>
    </source>
</evidence>
<dbReference type="InterPro" id="IPR050984">
    <property type="entry name" value="Gfo/Idh/MocA_domain"/>
</dbReference>